<dbReference type="EMBL" id="UOEU01000391">
    <property type="protein sequence ID" value="VAW32805.1"/>
    <property type="molecule type" value="Genomic_DNA"/>
</dbReference>
<evidence type="ECO:0000259" key="2">
    <source>
        <dbReference type="PROSITE" id="PS50977"/>
    </source>
</evidence>
<dbReference type="InterPro" id="IPR050109">
    <property type="entry name" value="HTH-type_TetR-like_transc_reg"/>
</dbReference>
<dbReference type="InterPro" id="IPR001647">
    <property type="entry name" value="HTH_TetR"/>
</dbReference>
<accession>A0A3B0UNW7</accession>
<organism evidence="3">
    <name type="scientific">hydrothermal vent metagenome</name>
    <dbReference type="NCBI Taxonomy" id="652676"/>
    <lineage>
        <taxon>unclassified sequences</taxon>
        <taxon>metagenomes</taxon>
        <taxon>ecological metagenomes</taxon>
    </lineage>
</organism>
<dbReference type="Pfam" id="PF00440">
    <property type="entry name" value="TetR_N"/>
    <property type="match status" value="1"/>
</dbReference>
<feature type="non-terminal residue" evidence="3">
    <location>
        <position position="167"/>
    </location>
</feature>
<gene>
    <name evidence="3" type="ORF">MNBD_CHLOROFLEXI01-4457</name>
</gene>
<dbReference type="Pfam" id="PF22604">
    <property type="entry name" value="TetR_HI_0893_C"/>
    <property type="match status" value="1"/>
</dbReference>
<dbReference type="Gene3D" id="1.10.357.10">
    <property type="entry name" value="Tetracycline Repressor, domain 2"/>
    <property type="match status" value="1"/>
</dbReference>
<dbReference type="PANTHER" id="PTHR30055:SF222">
    <property type="entry name" value="REGULATORY PROTEIN"/>
    <property type="match status" value="1"/>
</dbReference>
<dbReference type="PRINTS" id="PR00455">
    <property type="entry name" value="HTHTETR"/>
</dbReference>
<evidence type="ECO:0000256" key="1">
    <source>
        <dbReference type="ARBA" id="ARBA00023125"/>
    </source>
</evidence>
<sequence>MNQKTDKRQAILDGTIQLIAEKGFHGTAMSQVAKVAGVSTGIIYHYFASKDDLIQAVYTDTKKALFANLLINDDPQLPMQDRVQQIWHNMYRYCLENPEQTAFLEQFEHSPYASEIDAYQDDPLLQLVEGGIDVGIFKNLPLMVLYDLSLGIAFATAKHHINKTYIF</sequence>
<dbReference type="AlphaFoldDB" id="A0A3B0UNW7"/>
<dbReference type="PROSITE" id="PS50977">
    <property type="entry name" value="HTH_TETR_2"/>
    <property type="match status" value="1"/>
</dbReference>
<dbReference type="GO" id="GO:0003677">
    <property type="term" value="F:DNA binding"/>
    <property type="evidence" value="ECO:0007669"/>
    <property type="project" value="UniProtKB-KW"/>
</dbReference>
<protein>
    <submittedName>
        <fullName evidence="3">Transcriptional regulator, AcrR family</fullName>
    </submittedName>
</protein>
<dbReference type="InterPro" id="IPR054422">
    <property type="entry name" value="TetR-like_HI_0893_C"/>
</dbReference>
<reference evidence="3" key="1">
    <citation type="submission" date="2018-06" db="EMBL/GenBank/DDBJ databases">
        <authorList>
            <person name="Zhirakovskaya E."/>
        </authorList>
    </citation>
    <scope>NUCLEOTIDE SEQUENCE</scope>
</reference>
<feature type="domain" description="HTH tetR-type" evidence="2">
    <location>
        <begin position="5"/>
        <end position="65"/>
    </location>
</feature>
<evidence type="ECO:0000313" key="3">
    <source>
        <dbReference type="EMBL" id="VAW32805.1"/>
    </source>
</evidence>
<proteinExistence type="predicted"/>
<dbReference type="PANTHER" id="PTHR30055">
    <property type="entry name" value="HTH-TYPE TRANSCRIPTIONAL REGULATOR RUTR"/>
    <property type="match status" value="1"/>
</dbReference>
<dbReference type="SUPFAM" id="SSF46689">
    <property type="entry name" value="Homeodomain-like"/>
    <property type="match status" value="1"/>
</dbReference>
<keyword evidence="1" id="KW-0238">DNA-binding</keyword>
<name>A0A3B0UNW7_9ZZZZ</name>
<dbReference type="InterPro" id="IPR009057">
    <property type="entry name" value="Homeodomain-like_sf"/>
</dbReference>